<dbReference type="InterPro" id="IPR036237">
    <property type="entry name" value="Xyl_isomerase-like_sf"/>
</dbReference>
<proteinExistence type="predicted"/>
<evidence type="ECO:0000313" key="2">
    <source>
        <dbReference type="Proteomes" id="UP000030652"/>
    </source>
</evidence>
<gene>
    <name evidence="1" type="ORF">SCABRO_01296</name>
</gene>
<dbReference type="Gene3D" id="3.20.20.150">
    <property type="entry name" value="Divalent-metal-dependent TIM barrel enzymes"/>
    <property type="match status" value="1"/>
</dbReference>
<dbReference type="AlphaFoldDB" id="A0A0B0EIN9"/>
<name>A0A0B0EIN9_9BACT</name>
<comment type="caution">
    <text evidence="1">The sequence shown here is derived from an EMBL/GenBank/DDBJ whole genome shotgun (WGS) entry which is preliminary data.</text>
</comment>
<sequence length="263" mass="29719">MDQAILEANLNMIKDAGFDGVEMQVPCDSAERDRLGALLNEIGLDLVAQVRAEGATVDEQIVFLEKKLSSALGLNTLLTNVHCGKDYWPLAENTRVISIAQRLAGELGIKILHETHRARATFCTTSATDIIDALPEIRFTADFSHWCCVHNTLLQDQQDSVNRVIERSDYIHARVGSATSPQITDPRADEWREAVEAHVRWWVKIAEHHKNNNTEFLPVCSEFGPPDYMVILPSTGKPIADQWDINCYMKEMLKERLRHLTED</sequence>
<dbReference type="GO" id="GO:0016853">
    <property type="term" value="F:isomerase activity"/>
    <property type="evidence" value="ECO:0007669"/>
    <property type="project" value="UniProtKB-KW"/>
</dbReference>
<reference evidence="1 2" key="1">
    <citation type="submission" date="2014-10" db="EMBL/GenBank/DDBJ databases">
        <title>Draft genome of anammox bacterium scalindua brodae, obtained using differential coverage binning of sequence data from two enrichment reactors.</title>
        <authorList>
            <person name="Speth D.R."/>
            <person name="Russ L."/>
            <person name="Kartal B."/>
            <person name="Op den Camp H.J."/>
            <person name="Dutilh B.E."/>
            <person name="Jetten M.S."/>
        </authorList>
    </citation>
    <scope>NUCLEOTIDE SEQUENCE [LARGE SCALE GENOMIC DNA]</scope>
    <source>
        <strain evidence="1">RU1</strain>
    </source>
</reference>
<keyword evidence="1" id="KW-0413">Isomerase</keyword>
<dbReference type="eggNOG" id="COG1082">
    <property type="taxonomic scope" value="Bacteria"/>
</dbReference>
<dbReference type="PATRIC" id="fig|237368.3.peg.1415"/>
<evidence type="ECO:0000313" key="1">
    <source>
        <dbReference type="EMBL" id="KHE92907.1"/>
    </source>
</evidence>
<accession>A0A0B0EIN9</accession>
<protein>
    <submittedName>
        <fullName evidence="1">Xylose isomerase-like TIM barrel</fullName>
    </submittedName>
</protein>
<dbReference type="Proteomes" id="UP000030652">
    <property type="component" value="Unassembled WGS sequence"/>
</dbReference>
<dbReference type="SUPFAM" id="SSF51658">
    <property type="entry name" value="Xylose isomerase-like"/>
    <property type="match status" value="1"/>
</dbReference>
<dbReference type="EMBL" id="JRYO01000085">
    <property type="protein sequence ID" value="KHE92907.1"/>
    <property type="molecule type" value="Genomic_DNA"/>
</dbReference>
<organism evidence="1 2">
    <name type="scientific">Candidatus Scalindua brodae</name>
    <dbReference type="NCBI Taxonomy" id="237368"/>
    <lineage>
        <taxon>Bacteria</taxon>
        <taxon>Pseudomonadati</taxon>
        <taxon>Planctomycetota</taxon>
        <taxon>Candidatus Brocadiia</taxon>
        <taxon>Candidatus Brocadiales</taxon>
        <taxon>Candidatus Scalinduaceae</taxon>
        <taxon>Candidatus Scalindua</taxon>
    </lineage>
</organism>